<dbReference type="InterPro" id="IPR050695">
    <property type="entry name" value="N-acetylmuramoyl_amidase_3"/>
</dbReference>
<dbReference type="STRING" id="217031.ABB05_12385"/>
<dbReference type="RefSeq" id="WP_057987806.1">
    <property type="nucleotide sequence ID" value="NZ_JAGGKH010000025.1"/>
</dbReference>
<keyword evidence="6" id="KW-1185">Reference proteome</keyword>
<dbReference type="Gene3D" id="2.30.30.40">
    <property type="entry name" value="SH3 Domains"/>
    <property type="match status" value="2"/>
</dbReference>
<evidence type="ECO:0000256" key="3">
    <source>
        <dbReference type="SAM" id="SignalP"/>
    </source>
</evidence>
<keyword evidence="2" id="KW-0961">Cell wall biogenesis/degradation</keyword>
<dbReference type="SMART" id="SM00287">
    <property type="entry name" value="SH3b"/>
    <property type="match status" value="2"/>
</dbReference>
<dbReference type="PATRIC" id="fig|217031.6.peg.2662"/>
<sequence>MRILFFSAVIILFSLSLCISAAMADSVETYTVGATDLNVRSSPSHDAPIIGKLQKGDQIRVFEENTFGWVKTFYGGQEAWIASQYLSTKSNATAISGQEKQITIIEDGVRVRTGPGTENSVIKHVPRNSQYTMVGNSNDWGEILLEDGSTGWVATWLTDLNSESTPVEKQSKNITSLTGYNIVIDPGHGGEDPGSIGMNNIFEKDVIMSTANAVAQKLRDAGATVIMTRNGDYYVPLQKRIQISNAYNTHAFISLHYNAHPISNVNGIETHYTGEGSYTLAREVHAALERNTALINRGVKQSGFYVISENNIPSILVELGFITNPDELEYIQTQEYENNVANGIVDGIRHYFN</sequence>
<comment type="caution">
    <text evidence="5">The sequence shown here is derived from an EMBL/GenBank/DDBJ whole genome shotgun (WGS) entry which is preliminary data.</text>
</comment>
<dbReference type="Gene3D" id="3.40.630.40">
    <property type="entry name" value="Zn-dependent exopeptidases"/>
    <property type="match status" value="1"/>
</dbReference>
<dbReference type="PANTHER" id="PTHR30404">
    <property type="entry name" value="N-ACETYLMURAMOYL-L-ALANINE AMIDASE"/>
    <property type="match status" value="1"/>
</dbReference>
<dbReference type="GO" id="GO:0030288">
    <property type="term" value="C:outer membrane-bounded periplasmic space"/>
    <property type="evidence" value="ECO:0007669"/>
    <property type="project" value="TreeGrafter"/>
</dbReference>
<dbReference type="PROSITE" id="PS51781">
    <property type="entry name" value="SH3B"/>
    <property type="match status" value="2"/>
</dbReference>
<dbReference type="InterPro" id="IPR003646">
    <property type="entry name" value="SH3-like_bac-type"/>
</dbReference>
<dbReference type="Pfam" id="PF08239">
    <property type="entry name" value="SH3_3"/>
    <property type="match status" value="2"/>
</dbReference>
<dbReference type="GO" id="GO:0071555">
    <property type="term" value="P:cell wall organization"/>
    <property type="evidence" value="ECO:0007669"/>
    <property type="project" value="UniProtKB-KW"/>
</dbReference>
<protein>
    <recommendedName>
        <fullName evidence="4">SH3b domain-containing protein</fullName>
    </recommendedName>
</protein>
<organism evidence="5 6">
    <name type="scientific">Lederbergia galactosidilytica</name>
    <dbReference type="NCBI Taxonomy" id="217031"/>
    <lineage>
        <taxon>Bacteria</taxon>
        <taxon>Bacillati</taxon>
        <taxon>Bacillota</taxon>
        <taxon>Bacilli</taxon>
        <taxon>Bacillales</taxon>
        <taxon>Bacillaceae</taxon>
        <taxon>Lederbergia</taxon>
    </lineage>
</organism>
<reference evidence="5 6" key="1">
    <citation type="submission" date="2015-05" db="EMBL/GenBank/DDBJ databases">
        <title>Comparison of genome.</title>
        <authorList>
            <person name="Zheng Z."/>
            <person name="Sun M."/>
        </authorList>
    </citation>
    <scope>NUCLEOTIDE SEQUENCE [LARGE SCALE GENOMIC DNA]</scope>
    <source>
        <strain evidence="5 6">G25-74</strain>
    </source>
</reference>
<feature type="signal peptide" evidence="3">
    <location>
        <begin position="1"/>
        <end position="24"/>
    </location>
</feature>
<dbReference type="AlphaFoldDB" id="A0A177ZRD9"/>
<name>A0A177ZRD9_9BACI</name>
<gene>
    <name evidence="5" type="ORF">ABB05_12385</name>
</gene>
<dbReference type="GO" id="GO:0008745">
    <property type="term" value="F:N-acetylmuramoyl-L-alanine amidase activity"/>
    <property type="evidence" value="ECO:0007669"/>
    <property type="project" value="InterPro"/>
</dbReference>
<dbReference type="SMART" id="SM00646">
    <property type="entry name" value="Ami_3"/>
    <property type="match status" value="1"/>
</dbReference>
<feature type="domain" description="SH3b" evidence="4">
    <location>
        <begin position="27"/>
        <end position="90"/>
    </location>
</feature>
<feature type="chain" id="PRO_5008081169" description="SH3b domain-containing protein" evidence="3">
    <location>
        <begin position="25"/>
        <end position="353"/>
    </location>
</feature>
<dbReference type="Pfam" id="PF01520">
    <property type="entry name" value="Amidase_3"/>
    <property type="match status" value="1"/>
</dbReference>
<evidence type="ECO:0000256" key="2">
    <source>
        <dbReference type="ARBA" id="ARBA00023316"/>
    </source>
</evidence>
<dbReference type="OrthoDB" id="9806267at2"/>
<evidence type="ECO:0000256" key="1">
    <source>
        <dbReference type="ARBA" id="ARBA00022801"/>
    </source>
</evidence>
<proteinExistence type="predicted"/>
<dbReference type="CDD" id="cd02696">
    <property type="entry name" value="MurNAc-LAA"/>
    <property type="match status" value="1"/>
</dbReference>
<dbReference type="InterPro" id="IPR002508">
    <property type="entry name" value="MurNAc-LAA_cat"/>
</dbReference>
<evidence type="ECO:0000313" key="5">
    <source>
        <dbReference type="EMBL" id="OAK70546.1"/>
    </source>
</evidence>
<dbReference type="Proteomes" id="UP000077881">
    <property type="component" value="Unassembled WGS sequence"/>
</dbReference>
<keyword evidence="1" id="KW-0378">Hydrolase</keyword>
<dbReference type="SUPFAM" id="SSF53187">
    <property type="entry name" value="Zn-dependent exopeptidases"/>
    <property type="match status" value="1"/>
</dbReference>
<evidence type="ECO:0000313" key="6">
    <source>
        <dbReference type="Proteomes" id="UP000077881"/>
    </source>
</evidence>
<dbReference type="PANTHER" id="PTHR30404:SF0">
    <property type="entry name" value="N-ACETYLMURAMOYL-L-ALANINE AMIDASE AMIC"/>
    <property type="match status" value="1"/>
</dbReference>
<accession>A0A177ZRD9</accession>
<keyword evidence="3" id="KW-0732">Signal</keyword>
<feature type="domain" description="SH3b" evidence="4">
    <location>
        <begin position="97"/>
        <end position="161"/>
    </location>
</feature>
<dbReference type="EMBL" id="LDJR01000050">
    <property type="protein sequence ID" value="OAK70546.1"/>
    <property type="molecule type" value="Genomic_DNA"/>
</dbReference>
<evidence type="ECO:0000259" key="4">
    <source>
        <dbReference type="PROSITE" id="PS51781"/>
    </source>
</evidence>
<dbReference type="GO" id="GO:0009253">
    <property type="term" value="P:peptidoglycan catabolic process"/>
    <property type="evidence" value="ECO:0007669"/>
    <property type="project" value="InterPro"/>
</dbReference>